<reference evidence="1 2" key="1">
    <citation type="journal article" date="2015" name="Proc. Natl. Acad. Sci. U.S.A.">
        <title>The resurrection genome of Boea hygrometrica: A blueprint for survival of dehydration.</title>
        <authorList>
            <person name="Xiao L."/>
            <person name="Yang G."/>
            <person name="Zhang L."/>
            <person name="Yang X."/>
            <person name="Zhao S."/>
            <person name="Ji Z."/>
            <person name="Zhou Q."/>
            <person name="Hu M."/>
            <person name="Wang Y."/>
            <person name="Chen M."/>
            <person name="Xu Y."/>
            <person name="Jin H."/>
            <person name="Xiao X."/>
            <person name="Hu G."/>
            <person name="Bao F."/>
            <person name="Hu Y."/>
            <person name="Wan P."/>
            <person name="Li L."/>
            <person name="Deng X."/>
            <person name="Kuang T."/>
            <person name="Xiang C."/>
            <person name="Zhu J.K."/>
            <person name="Oliver M.J."/>
            <person name="He Y."/>
        </authorList>
    </citation>
    <scope>NUCLEOTIDE SEQUENCE [LARGE SCALE GENOMIC DNA]</scope>
    <source>
        <strain evidence="2">cv. XS01</strain>
    </source>
</reference>
<dbReference type="EMBL" id="KQ989519">
    <property type="protein sequence ID" value="KZV54524.1"/>
    <property type="molecule type" value="Genomic_DNA"/>
</dbReference>
<dbReference type="AlphaFoldDB" id="A0A2Z7D4F1"/>
<accession>A0A2Z7D4F1</accession>
<protein>
    <submittedName>
        <fullName evidence="1">Uncharacterized protein</fullName>
    </submittedName>
</protein>
<name>A0A2Z7D4F1_9LAMI</name>
<dbReference type="PANTHER" id="PTHR34061">
    <property type="entry name" value="PROTEIN, PUTATIVE-RELATED"/>
    <property type="match status" value="1"/>
</dbReference>
<evidence type="ECO:0000313" key="2">
    <source>
        <dbReference type="Proteomes" id="UP000250235"/>
    </source>
</evidence>
<evidence type="ECO:0000313" key="1">
    <source>
        <dbReference type="EMBL" id="KZV54524.1"/>
    </source>
</evidence>
<gene>
    <name evidence="1" type="ORF">F511_01322</name>
</gene>
<dbReference type="OrthoDB" id="1841441at2759"/>
<sequence length="98" mass="10994">MAATRFQPQSQHLNDRAEAEPNLCQARGLAAWLINGLTGAFFASLERCSCIQISTHEDDFGSDEATDIPLIFHDANLRGDNHVRRRRIGKGKKSRLLF</sequence>
<organism evidence="1 2">
    <name type="scientific">Dorcoceras hygrometricum</name>
    <dbReference type="NCBI Taxonomy" id="472368"/>
    <lineage>
        <taxon>Eukaryota</taxon>
        <taxon>Viridiplantae</taxon>
        <taxon>Streptophyta</taxon>
        <taxon>Embryophyta</taxon>
        <taxon>Tracheophyta</taxon>
        <taxon>Spermatophyta</taxon>
        <taxon>Magnoliopsida</taxon>
        <taxon>eudicotyledons</taxon>
        <taxon>Gunneridae</taxon>
        <taxon>Pentapetalae</taxon>
        <taxon>asterids</taxon>
        <taxon>lamiids</taxon>
        <taxon>Lamiales</taxon>
        <taxon>Gesneriaceae</taxon>
        <taxon>Didymocarpoideae</taxon>
        <taxon>Trichosporeae</taxon>
        <taxon>Loxocarpinae</taxon>
        <taxon>Dorcoceras</taxon>
    </lineage>
</organism>
<proteinExistence type="predicted"/>
<dbReference type="PANTHER" id="PTHR34061:SF2">
    <property type="entry name" value="PROTEIN, PUTATIVE-RELATED"/>
    <property type="match status" value="1"/>
</dbReference>
<dbReference type="Proteomes" id="UP000250235">
    <property type="component" value="Unassembled WGS sequence"/>
</dbReference>
<keyword evidence="2" id="KW-1185">Reference proteome</keyword>